<name>A0A328BRC5_9CAUL</name>
<dbReference type="GO" id="GO:0003677">
    <property type="term" value="F:DNA binding"/>
    <property type="evidence" value="ECO:0007669"/>
    <property type="project" value="UniProtKB-KW"/>
</dbReference>
<dbReference type="PIRSF" id="PIRSF019455">
    <property type="entry name" value="CopR_AtkY"/>
    <property type="match status" value="1"/>
</dbReference>
<evidence type="ECO:0000256" key="1">
    <source>
        <dbReference type="ARBA" id="ARBA00011046"/>
    </source>
</evidence>
<dbReference type="InterPro" id="IPR036388">
    <property type="entry name" value="WH-like_DNA-bd_sf"/>
</dbReference>
<dbReference type="OrthoDB" id="279010at2"/>
<evidence type="ECO:0000313" key="6">
    <source>
        <dbReference type="Proteomes" id="UP000249524"/>
    </source>
</evidence>
<dbReference type="AlphaFoldDB" id="A0A328BRC5"/>
<protein>
    <submittedName>
        <fullName evidence="5">BlaI/MecI/CopY family transcriptional regulator</fullName>
    </submittedName>
</protein>
<evidence type="ECO:0000313" key="5">
    <source>
        <dbReference type="EMBL" id="RAK69101.1"/>
    </source>
</evidence>
<dbReference type="SUPFAM" id="SSF46785">
    <property type="entry name" value="Winged helix' DNA-binding domain"/>
    <property type="match status" value="1"/>
</dbReference>
<evidence type="ECO:0000256" key="2">
    <source>
        <dbReference type="ARBA" id="ARBA00023015"/>
    </source>
</evidence>
<evidence type="ECO:0000256" key="4">
    <source>
        <dbReference type="ARBA" id="ARBA00023163"/>
    </source>
</evidence>
<dbReference type="Pfam" id="PF03965">
    <property type="entry name" value="Penicillinase_R"/>
    <property type="match status" value="1"/>
</dbReference>
<keyword evidence="3" id="KW-0238">DNA-binding</keyword>
<dbReference type="Gene3D" id="1.10.4040.10">
    <property type="entry name" value="Penicillinase repressor domain"/>
    <property type="match status" value="1"/>
</dbReference>
<accession>A0A328BRC5</accession>
<proteinExistence type="inferred from homology"/>
<evidence type="ECO:0000256" key="3">
    <source>
        <dbReference type="ARBA" id="ARBA00023125"/>
    </source>
</evidence>
<keyword evidence="6" id="KW-1185">Reference proteome</keyword>
<dbReference type="RefSeq" id="WP_111274592.1">
    <property type="nucleotide sequence ID" value="NZ_QFYS01000001.1"/>
</dbReference>
<dbReference type="InterPro" id="IPR036390">
    <property type="entry name" value="WH_DNA-bd_sf"/>
</dbReference>
<keyword evidence="2" id="KW-0805">Transcription regulation</keyword>
<sequence length="120" mass="13373">MKISNAESVVMEALWRAAPRTAEEIAAEVAGPNGWTEATVKTLINRLLKKKAIAAEPEGRRYRYRPLAERAAYVRAESQGLLDRLFDGRLAPMVSHLSQARALSPEDVAELKRLIAEMDE</sequence>
<dbReference type="EMBL" id="QFYS01000001">
    <property type="protein sequence ID" value="RAK69101.1"/>
    <property type="molecule type" value="Genomic_DNA"/>
</dbReference>
<gene>
    <name evidence="5" type="ORF">DJ019_03590</name>
</gene>
<dbReference type="Proteomes" id="UP000249524">
    <property type="component" value="Unassembled WGS sequence"/>
</dbReference>
<dbReference type="GO" id="GO:0045892">
    <property type="term" value="P:negative regulation of DNA-templated transcription"/>
    <property type="evidence" value="ECO:0007669"/>
    <property type="project" value="InterPro"/>
</dbReference>
<reference evidence="5 6" key="1">
    <citation type="submission" date="2018-05" db="EMBL/GenBank/DDBJ databases">
        <authorList>
            <person name="Lanie J.A."/>
            <person name="Ng W.-L."/>
            <person name="Kazmierczak K.M."/>
            <person name="Andrzejewski T.M."/>
            <person name="Davidsen T.M."/>
            <person name="Wayne K.J."/>
            <person name="Tettelin H."/>
            <person name="Glass J.I."/>
            <person name="Rusch D."/>
            <person name="Podicherti R."/>
            <person name="Tsui H.-C.T."/>
            <person name="Winkler M.E."/>
        </authorList>
    </citation>
    <scope>NUCLEOTIDE SEQUENCE [LARGE SCALE GENOMIC DNA]</scope>
    <source>
        <strain evidence="5 6">BUT-10</strain>
    </source>
</reference>
<comment type="similarity">
    <text evidence="1">Belongs to the BlaI transcriptional regulatory family.</text>
</comment>
<organism evidence="5 6">
    <name type="scientific">Phenylobacterium kunshanense</name>
    <dbReference type="NCBI Taxonomy" id="1445034"/>
    <lineage>
        <taxon>Bacteria</taxon>
        <taxon>Pseudomonadati</taxon>
        <taxon>Pseudomonadota</taxon>
        <taxon>Alphaproteobacteria</taxon>
        <taxon>Caulobacterales</taxon>
        <taxon>Caulobacteraceae</taxon>
        <taxon>Phenylobacterium</taxon>
    </lineage>
</organism>
<dbReference type="InterPro" id="IPR005650">
    <property type="entry name" value="BlaI_family"/>
</dbReference>
<dbReference type="Gene3D" id="1.10.10.10">
    <property type="entry name" value="Winged helix-like DNA-binding domain superfamily/Winged helix DNA-binding domain"/>
    <property type="match status" value="1"/>
</dbReference>
<keyword evidence="4" id="KW-0804">Transcription</keyword>
<comment type="caution">
    <text evidence="5">The sequence shown here is derived from an EMBL/GenBank/DDBJ whole genome shotgun (WGS) entry which is preliminary data.</text>
</comment>